<dbReference type="Proteomes" id="UP001203004">
    <property type="component" value="Unassembled WGS sequence"/>
</dbReference>
<dbReference type="Pfam" id="PF17247">
    <property type="entry name" value="DUF5316"/>
    <property type="match status" value="1"/>
</dbReference>
<proteinExistence type="predicted"/>
<keyword evidence="1" id="KW-0472">Membrane</keyword>
<dbReference type="EMBL" id="JAMAST010000009">
    <property type="protein sequence ID" value="MCL1632059.1"/>
    <property type="molecule type" value="Genomic_DNA"/>
</dbReference>
<feature type="transmembrane region" description="Helical" evidence="1">
    <location>
        <begin position="73"/>
        <end position="95"/>
    </location>
</feature>
<evidence type="ECO:0000313" key="3">
    <source>
        <dbReference type="Proteomes" id="UP001203004"/>
    </source>
</evidence>
<accession>A0ABT0MCS4</accession>
<dbReference type="RefSeq" id="WP_249101285.1">
    <property type="nucleotide sequence ID" value="NZ_JAMAST010000009.1"/>
</dbReference>
<organism evidence="2 3">
    <name type="scientific">Sporolactobacillus mangiferae</name>
    <dbReference type="NCBI Taxonomy" id="2940498"/>
    <lineage>
        <taxon>Bacteria</taxon>
        <taxon>Bacillati</taxon>
        <taxon>Bacillota</taxon>
        <taxon>Bacilli</taxon>
        <taxon>Bacillales</taxon>
        <taxon>Sporolactobacillaceae</taxon>
        <taxon>Sporolactobacillus</taxon>
    </lineage>
</organism>
<keyword evidence="1" id="KW-1133">Transmembrane helix</keyword>
<evidence type="ECO:0000313" key="2">
    <source>
        <dbReference type="EMBL" id="MCL1632059.1"/>
    </source>
</evidence>
<gene>
    <name evidence="2" type="ORF">M3N64_08860</name>
</gene>
<evidence type="ECO:0000256" key="1">
    <source>
        <dbReference type="SAM" id="Phobius"/>
    </source>
</evidence>
<dbReference type="InterPro" id="IPR035167">
    <property type="entry name" value="DUF5316"/>
</dbReference>
<feature type="transmembrane region" description="Helical" evidence="1">
    <location>
        <begin position="28"/>
        <end position="52"/>
    </location>
</feature>
<keyword evidence="1" id="KW-0812">Transmembrane</keyword>
<sequence length="96" mass="10439">MKFFLTGLIIALVLLLLGILTPFHKLLLTITFALAVVCLLLAGVLSNVFVSGDRMRANLASESREDTKKRMGLGGRLFLFGISQLGASVLLFVIYP</sequence>
<comment type="caution">
    <text evidence="2">The sequence shown here is derived from an EMBL/GenBank/DDBJ whole genome shotgun (WGS) entry which is preliminary data.</text>
</comment>
<name>A0ABT0MCS4_9BACL</name>
<keyword evidence="3" id="KW-1185">Reference proteome</keyword>
<reference evidence="2 3" key="1">
    <citation type="submission" date="2022-05" db="EMBL/GenBank/DDBJ databases">
        <title>Sporolactobacillus sp nov CPB3-1, isolated from tree bark (Mangifera indica L.).</title>
        <authorList>
            <person name="Phuengjayaem S."/>
            <person name="Tanasupawat S."/>
        </authorList>
    </citation>
    <scope>NUCLEOTIDE SEQUENCE [LARGE SCALE GENOMIC DNA]</scope>
    <source>
        <strain evidence="2 3">CPB3-1</strain>
    </source>
</reference>
<protein>
    <submittedName>
        <fullName evidence="2">DUF5316 domain-containing protein</fullName>
    </submittedName>
</protein>